<dbReference type="InterPro" id="IPR028098">
    <property type="entry name" value="Glyco_trans_4-like_N"/>
</dbReference>
<evidence type="ECO:0000313" key="6">
    <source>
        <dbReference type="EMBL" id="NIH54552.1"/>
    </source>
</evidence>
<keyword evidence="2" id="KW-0328">Glycosyltransferase</keyword>
<dbReference type="PANTHER" id="PTHR45947">
    <property type="entry name" value="SULFOQUINOVOSYL TRANSFERASE SQD2"/>
    <property type="match status" value="1"/>
</dbReference>
<sequence length="401" mass="44487">MTNQTPSANTSAPADKPLCIVMGCDTFYPDINGAARFAERLAAGLVARGHDVHIVAPSKTHRKTGTFTENIEGADMTVHRWASWRWYPHDWLRFVLPWTAKARARKVLDAVKPDVVHFQSHIVIGRGLALEATKRNIRIVGTNHVMAENILDFATIPESWKDWFVRTSWKTASKVFRTASSVTTPTRKAADFLEYHSGLRGVIPVSCGIDATHYTADLEPRASNKVLFVGRLTTEKQIDVLLHAMTKLPADLNASLDIVGGGDQDHNLKTLSHKLGLDDRVRFHGRVSEDELLTFYTDASVWAMPSIAELQSIATMEAMASGLPVVCANAMALPHLVHDGENGYLFEPSDADDLAEKLLLVLGATPERYLAMQQESLEGVKVHDINRTIETFERLYRGQTP</sequence>
<keyword evidence="3 6" id="KW-0808">Transferase</keyword>
<dbReference type="GO" id="GO:1901137">
    <property type="term" value="P:carbohydrate derivative biosynthetic process"/>
    <property type="evidence" value="ECO:0007669"/>
    <property type="project" value="UniProtKB-ARBA"/>
</dbReference>
<feature type="domain" description="Glycosyl transferase family 1" evidence="4">
    <location>
        <begin position="222"/>
        <end position="363"/>
    </location>
</feature>
<dbReference type="SUPFAM" id="SSF53756">
    <property type="entry name" value="UDP-Glycosyltransferase/glycogen phosphorylase"/>
    <property type="match status" value="1"/>
</dbReference>
<dbReference type="EMBL" id="JAAMOX010000002">
    <property type="protein sequence ID" value="NIH54552.1"/>
    <property type="molecule type" value="Genomic_DNA"/>
</dbReference>
<dbReference type="AlphaFoldDB" id="A0A7X5R2Y5"/>
<reference evidence="6 7" key="1">
    <citation type="submission" date="2020-02" db="EMBL/GenBank/DDBJ databases">
        <title>Sequencing the genomes of 1000 actinobacteria strains.</title>
        <authorList>
            <person name="Klenk H.-P."/>
        </authorList>
    </citation>
    <scope>NUCLEOTIDE SEQUENCE [LARGE SCALE GENOMIC DNA]</scope>
    <source>
        <strain evidence="6 7">DSM 27960</strain>
    </source>
</reference>
<evidence type="ECO:0000256" key="1">
    <source>
        <dbReference type="ARBA" id="ARBA00021292"/>
    </source>
</evidence>
<proteinExistence type="predicted"/>
<dbReference type="InterPro" id="IPR001296">
    <property type="entry name" value="Glyco_trans_1"/>
</dbReference>
<organism evidence="6 7">
    <name type="scientific">Lysinibacter cavernae</name>
    <dbReference type="NCBI Taxonomy" id="1640652"/>
    <lineage>
        <taxon>Bacteria</taxon>
        <taxon>Bacillati</taxon>
        <taxon>Actinomycetota</taxon>
        <taxon>Actinomycetes</taxon>
        <taxon>Micrococcales</taxon>
        <taxon>Microbacteriaceae</taxon>
        <taxon>Lysinibacter</taxon>
    </lineage>
</organism>
<name>A0A7X5R2Y5_9MICO</name>
<dbReference type="GO" id="GO:0016757">
    <property type="term" value="F:glycosyltransferase activity"/>
    <property type="evidence" value="ECO:0007669"/>
    <property type="project" value="UniProtKB-KW"/>
</dbReference>
<evidence type="ECO:0000256" key="2">
    <source>
        <dbReference type="ARBA" id="ARBA00022676"/>
    </source>
</evidence>
<evidence type="ECO:0000259" key="5">
    <source>
        <dbReference type="Pfam" id="PF13439"/>
    </source>
</evidence>
<dbReference type="Pfam" id="PF13439">
    <property type="entry name" value="Glyco_transf_4"/>
    <property type="match status" value="1"/>
</dbReference>
<dbReference type="Proteomes" id="UP000541033">
    <property type="component" value="Unassembled WGS sequence"/>
</dbReference>
<comment type="caution">
    <text evidence="6">The sequence shown here is derived from an EMBL/GenBank/DDBJ whole genome shotgun (WGS) entry which is preliminary data.</text>
</comment>
<evidence type="ECO:0000256" key="3">
    <source>
        <dbReference type="ARBA" id="ARBA00022679"/>
    </source>
</evidence>
<feature type="domain" description="Glycosyltransferase subfamily 4-like N-terminal" evidence="5">
    <location>
        <begin position="31"/>
        <end position="211"/>
    </location>
</feature>
<dbReference type="Pfam" id="PF00534">
    <property type="entry name" value="Glycos_transf_1"/>
    <property type="match status" value="1"/>
</dbReference>
<dbReference type="Gene3D" id="3.40.50.2000">
    <property type="entry name" value="Glycogen Phosphorylase B"/>
    <property type="match status" value="2"/>
</dbReference>
<dbReference type="InterPro" id="IPR050194">
    <property type="entry name" value="Glycosyltransferase_grp1"/>
</dbReference>
<evidence type="ECO:0000313" key="7">
    <source>
        <dbReference type="Proteomes" id="UP000541033"/>
    </source>
</evidence>
<dbReference type="PANTHER" id="PTHR45947:SF3">
    <property type="entry name" value="SULFOQUINOVOSYL TRANSFERASE SQD2"/>
    <property type="match status" value="1"/>
</dbReference>
<accession>A0A7X5R2Y5</accession>
<protein>
    <recommendedName>
        <fullName evidence="1">D-inositol 3-phosphate glycosyltransferase</fullName>
    </recommendedName>
</protein>
<evidence type="ECO:0000259" key="4">
    <source>
        <dbReference type="Pfam" id="PF00534"/>
    </source>
</evidence>
<gene>
    <name evidence="6" type="ORF">FHX76_002448</name>
</gene>
<keyword evidence="7" id="KW-1185">Reference proteome</keyword>